<dbReference type="RefSeq" id="WP_145272645.1">
    <property type="nucleotide sequence ID" value="NZ_CP036426.1"/>
</dbReference>
<evidence type="ECO:0000256" key="1">
    <source>
        <dbReference type="SAM" id="Phobius"/>
    </source>
</evidence>
<evidence type="ECO:0000259" key="2">
    <source>
        <dbReference type="Pfam" id="PF07596"/>
    </source>
</evidence>
<dbReference type="KEGG" id="tpla:ElP_43290"/>
<feature type="transmembrane region" description="Helical" evidence="1">
    <location>
        <begin position="52"/>
        <end position="77"/>
    </location>
</feature>
<feature type="transmembrane region" description="Helical" evidence="1">
    <location>
        <begin position="98"/>
        <end position="120"/>
    </location>
</feature>
<feature type="domain" description="DUF1559" evidence="2">
    <location>
        <begin position="144"/>
        <end position="229"/>
    </location>
</feature>
<dbReference type="InterPro" id="IPR011453">
    <property type="entry name" value="DUF1559"/>
</dbReference>
<dbReference type="OrthoDB" id="285651at2"/>
<dbReference type="Proteomes" id="UP000317835">
    <property type="component" value="Chromosome"/>
</dbReference>
<dbReference type="AlphaFoldDB" id="A0A518H6F0"/>
<accession>A0A518H6F0</accession>
<sequence length="347" mass="37754">MSRYVIGTLLTLFVLLFLISAGFFLPFDFAVALVLGWVFYLGRVLPQVTVDWVGVTTGVLCLALLVVGSHAFLGWLYGQVRAEGDEGEATGGRWKPRWTASMAVIVVLMFVAGISATGVVHQVGWLLTSGRPVVQFGSPSAMWRAQSTNNLKQIALGLANYESAHGTYPPGGTFDAIGRPHHGWMSRMLPFVQRQDLHDRIDFDLPWDHPLHREVFRADVSEYQNPALHEHRKDEEGYALGHYAGNAHMLGGDVPRTNAIVTDGLANKIMAGEVGDGFEPWGSPTNWRDTALGINRSPKGFGSLFPGGANFVLGDGSVRFIKETVDPAVLRSLGTPAGGESVPPDRY</sequence>
<reference evidence="3 4" key="1">
    <citation type="submission" date="2019-02" db="EMBL/GenBank/DDBJ databases">
        <title>Deep-cultivation of Planctomycetes and their phenomic and genomic characterization uncovers novel biology.</title>
        <authorList>
            <person name="Wiegand S."/>
            <person name="Jogler M."/>
            <person name="Boedeker C."/>
            <person name="Pinto D."/>
            <person name="Vollmers J."/>
            <person name="Rivas-Marin E."/>
            <person name="Kohn T."/>
            <person name="Peeters S.H."/>
            <person name="Heuer A."/>
            <person name="Rast P."/>
            <person name="Oberbeckmann S."/>
            <person name="Bunk B."/>
            <person name="Jeske O."/>
            <person name="Meyerdierks A."/>
            <person name="Storesund J.E."/>
            <person name="Kallscheuer N."/>
            <person name="Luecker S."/>
            <person name="Lage O.M."/>
            <person name="Pohl T."/>
            <person name="Merkel B.J."/>
            <person name="Hornburger P."/>
            <person name="Mueller R.-W."/>
            <person name="Bruemmer F."/>
            <person name="Labrenz M."/>
            <person name="Spormann A.M."/>
            <person name="Op den Camp H."/>
            <person name="Overmann J."/>
            <person name="Amann R."/>
            <person name="Jetten M.S.M."/>
            <person name="Mascher T."/>
            <person name="Medema M.H."/>
            <person name="Devos D.P."/>
            <person name="Kaster A.-K."/>
            <person name="Ovreas L."/>
            <person name="Rohde M."/>
            <person name="Galperin M.Y."/>
            <person name="Jogler C."/>
        </authorList>
    </citation>
    <scope>NUCLEOTIDE SEQUENCE [LARGE SCALE GENOMIC DNA]</scope>
    <source>
        <strain evidence="3 4">ElP</strain>
    </source>
</reference>
<keyword evidence="1" id="KW-1133">Transmembrane helix</keyword>
<proteinExistence type="predicted"/>
<name>A0A518H6F0_9BACT</name>
<evidence type="ECO:0000313" key="4">
    <source>
        <dbReference type="Proteomes" id="UP000317835"/>
    </source>
</evidence>
<dbReference type="PANTHER" id="PTHR30093">
    <property type="entry name" value="GENERAL SECRETION PATHWAY PROTEIN G"/>
    <property type="match status" value="1"/>
</dbReference>
<feature type="transmembrane region" description="Helical" evidence="1">
    <location>
        <begin position="12"/>
        <end position="40"/>
    </location>
</feature>
<keyword evidence="1" id="KW-0472">Membrane</keyword>
<protein>
    <recommendedName>
        <fullName evidence="2">DUF1559 domain-containing protein</fullName>
    </recommendedName>
</protein>
<keyword evidence="4" id="KW-1185">Reference proteome</keyword>
<evidence type="ECO:0000313" key="3">
    <source>
        <dbReference type="EMBL" id="QDV36405.1"/>
    </source>
</evidence>
<gene>
    <name evidence="3" type="ORF">ElP_43290</name>
</gene>
<organism evidence="3 4">
    <name type="scientific">Tautonia plasticadhaerens</name>
    <dbReference type="NCBI Taxonomy" id="2527974"/>
    <lineage>
        <taxon>Bacteria</taxon>
        <taxon>Pseudomonadati</taxon>
        <taxon>Planctomycetota</taxon>
        <taxon>Planctomycetia</taxon>
        <taxon>Isosphaerales</taxon>
        <taxon>Isosphaeraceae</taxon>
        <taxon>Tautonia</taxon>
    </lineage>
</organism>
<keyword evidence="1" id="KW-0812">Transmembrane</keyword>
<dbReference type="NCBIfam" id="TIGR04294">
    <property type="entry name" value="pre_pil_HX9DG"/>
    <property type="match status" value="1"/>
</dbReference>
<dbReference type="EMBL" id="CP036426">
    <property type="protein sequence ID" value="QDV36405.1"/>
    <property type="molecule type" value="Genomic_DNA"/>
</dbReference>
<dbReference type="PANTHER" id="PTHR30093:SF2">
    <property type="entry name" value="TYPE II SECRETION SYSTEM PROTEIN H"/>
    <property type="match status" value="1"/>
</dbReference>
<feature type="domain" description="DUF1559" evidence="2">
    <location>
        <begin position="288"/>
        <end position="327"/>
    </location>
</feature>
<dbReference type="InterPro" id="IPR027558">
    <property type="entry name" value="Pre_pil_HX9DG_C"/>
</dbReference>
<dbReference type="Pfam" id="PF07596">
    <property type="entry name" value="SBP_bac_10"/>
    <property type="match status" value="2"/>
</dbReference>